<gene>
    <name evidence="3" type="ORF">CR203_13300</name>
</gene>
<reference evidence="3 4" key="1">
    <citation type="submission" date="2017-10" db="EMBL/GenBank/DDBJ databases">
        <title>Bacillus sp. nov., a halophilic bacterium isolated from a Keqin Lake.</title>
        <authorList>
            <person name="Wang H."/>
        </authorList>
    </citation>
    <scope>NUCLEOTIDE SEQUENCE [LARGE SCALE GENOMIC DNA]</scope>
    <source>
        <strain evidence="3 4">KCTC 13187</strain>
    </source>
</reference>
<dbReference type="GO" id="GO:0005829">
    <property type="term" value="C:cytosol"/>
    <property type="evidence" value="ECO:0007669"/>
    <property type="project" value="TreeGrafter"/>
</dbReference>
<dbReference type="InterPro" id="IPR056796">
    <property type="entry name" value="FdhE_C"/>
</dbReference>
<dbReference type="EMBL" id="PDOE01000005">
    <property type="protein sequence ID" value="RKL66806.1"/>
    <property type="molecule type" value="Genomic_DNA"/>
</dbReference>
<dbReference type="InterPro" id="IPR006452">
    <property type="entry name" value="Formate_DH_accessory"/>
</dbReference>
<name>A0A3A9KQ49_9BACI</name>
<keyword evidence="1" id="KW-0963">Cytoplasm</keyword>
<dbReference type="GO" id="GO:0008199">
    <property type="term" value="F:ferric iron binding"/>
    <property type="evidence" value="ECO:0007669"/>
    <property type="project" value="TreeGrafter"/>
</dbReference>
<keyword evidence="4" id="KW-1185">Reference proteome</keyword>
<dbReference type="RefSeq" id="WP_110934774.1">
    <property type="nucleotide sequence ID" value="NZ_KZ614146.1"/>
</dbReference>
<dbReference type="OrthoDB" id="9811074at2"/>
<dbReference type="GO" id="GO:0051604">
    <property type="term" value="P:protein maturation"/>
    <property type="evidence" value="ECO:0007669"/>
    <property type="project" value="TreeGrafter"/>
</dbReference>
<sequence length="263" mass="30187">MNPNVVSEEYMELQKQLSVHQKQLCNSIVLSMDFTIRREDLNAGLPVLSQLKYTPVPAGLYLMAVKKVETVLISHQYELKEELNRLTTNLTEEDVYSWIKHAITFNTEYFQGLAEKKQLSPWLPQFLAEHALRPFMQGVAVLSQSFINEFDVMGTCPCCGEPHRLAKLASNEQKYLCCSRCETQWKQHKVSCVHCGDDRKGNLFYISILEDNRAKIEVCRTCNNYLKLITMIDQTEVKSAALLDLETLHLDFVAQEEGFGKDI</sequence>
<dbReference type="Pfam" id="PF24860">
    <property type="entry name" value="FdhE_C"/>
    <property type="match status" value="1"/>
</dbReference>
<evidence type="ECO:0000313" key="4">
    <source>
        <dbReference type="Proteomes" id="UP000281498"/>
    </source>
</evidence>
<dbReference type="PANTHER" id="PTHR37689">
    <property type="entry name" value="PROTEIN FDHE"/>
    <property type="match status" value="1"/>
</dbReference>
<dbReference type="Proteomes" id="UP000281498">
    <property type="component" value="Unassembled WGS sequence"/>
</dbReference>
<dbReference type="Gene3D" id="3.90.1670.10">
    <property type="entry name" value="FdhE-like domain"/>
    <property type="match status" value="1"/>
</dbReference>
<evidence type="ECO:0000259" key="2">
    <source>
        <dbReference type="Pfam" id="PF24860"/>
    </source>
</evidence>
<dbReference type="CDD" id="cd16341">
    <property type="entry name" value="FdhE"/>
    <property type="match status" value="1"/>
</dbReference>
<accession>A0A3A9KQ49</accession>
<dbReference type="AlphaFoldDB" id="A0A3A9KQ49"/>
<dbReference type="InterPro" id="IPR024064">
    <property type="entry name" value="FdhE-like_sf"/>
</dbReference>
<feature type="domain" description="FdhE C-terminal" evidence="2">
    <location>
        <begin position="190"/>
        <end position="261"/>
    </location>
</feature>
<proteinExistence type="predicted"/>
<dbReference type="SUPFAM" id="SSF144020">
    <property type="entry name" value="FdhE-like"/>
    <property type="match status" value="1"/>
</dbReference>
<evidence type="ECO:0000313" key="3">
    <source>
        <dbReference type="EMBL" id="RKL66806.1"/>
    </source>
</evidence>
<protein>
    <recommendedName>
        <fullName evidence="2">FdhE C-terminal domain-containing protein</fullName>
    </recommendedName>
</protein>
<evidence type="ECO:0000256" key="1">
    <source>
        <dbReference type="ARBA" id="ARBA00022490"/>
    </source>
</evidence>
<comment type="caution">
    <text evidence="3">The sequence shown here is derived from an EMBL/GenBank/DDBJ whole genome shotgun (WGS) entry which is preliminary data.</text>
</comment>
<organism evidence="3 4">
    <name type="scientific">Salipaludibacillus neizhouensis</name>
    <dbReference type="NCBI Taxonomy" id="885475"/>
    <lineage>
        <taxon>Bacteria</taxon>
        <taxon>Bacillati</taxon>
        <taxon>Bacillota</taxon>
        <taxon>Bacilli</taxon>
        <taxon>Bacillales</taxon>
        <taxon>Bacillaceae</taxon>
    </lineage>
</organism>
<dbReference type="PANTHER" id="PTHR37689:SF1">
    <property type="entry name" value="PROTEIN FDHE"/>
    <property type="match status" value="1"/>
</dbReference>